<proteinExistence type="predicted"/>
<evidence type="ECO:0000313" key="1">
    <source>
        <dbReference type="EMBL" id="SDY71971.1"/>
    </source>
</evidence>
<dbReference type="AlphaFoldDB" id="A0A1H3M5G1"/>
<dbReference type="Proteomes" id="UP000199529">
    <property type="component" value="Unassembled WGS sequence"/>
</dbReference>
<dbReference type="EMBL" id="FNOK01000033">
    <property type="protein sequence ID" value="SDY71971.1"/>
    <property type="molecule type" value="Genomic_DNA"/>
</dbReference>
<organism evidence="1 2">
    <name type="scientific">Saccharopolyspora shandongensis</name>
    <dbReference type="NCBI Taxonomy" id="418495"/>
    <lineage>
        <taxon>Bacteria</taxon>
        <taxon>Bacillati</taxon>
        <taxon>Actinomycetota</taxon>
        <taxon>Actinomycetes</taxon>
        <taxon>Pseudonocardiales</taxon>
        <taxon>Pseudonocardiaceae</taxon>
        <taxon>Saccharopolyspora</taxon>
    </lineage>
</organism>
<protein>
    <submittedName>
        <fullName evidence="1">Uncharacterized protein</fullName>
    </submittedName>
</protein>
<evidence type="ECO:0000313" key="2">
    <source>
        <dbReference type="Proteomes" id="UP000199529"/>
    </source>
</evidence>
<reference evidence="2" key="1">
    <citation type="submission" date="2016-10" db="EMBL/GenBank/DDBJ databases">
        <authorList>
            <person name="Varghese N."/>
            <person name="Submissions S."/>
        </authorList>
    </citation>
    <scope>NUCLEOTIDE SEQUENCE [LARGE SCALE GENOMIC DNA]</scope>
    <source>
        <strain evidence="2">CGMCC 4.3530</strain>
    </source>
</reference>
<name>A0A1H3M5G1_9PSEU</name>
<keyword evidence="2" id="KW-1185">Reference proteome</keyword>
<sequence>MTSPAHNFAPKKAWLGPLCNCQRANSRKAQKCKSEKVERIGGDQAAGVRPFARKLIPEENRPLRSFCQWLIVASTSCT</sequence>
<gene>
    <name evidence="1" type="ORF">SAMN05216215_103366</name>
</gene>
<accession>A0A1H3M5G1</accession>